<dbReference type="Proteomes" id="UP000317646">
    <property type="component" value="Unassembled WGS sequence"/>
</dbReference>
<comment type="caution">
    <text evidence="2">The sequence shown here is derived from an EMBL/GenBank/DDBJ whole genome shotgun (WGS) entry which is preliminary data.</text>
</comment>
<gene>
    <name evidence="2" type="ORF">EAH73_10010</name>
</gene>
<dbReference type="AlphaFoldDB" id="A0A502GZQ5"/>
<sequence>MIIYGTNGAHLHTAPLPGLACPSCATPEALQLSVFSRYVHIYYVPVLPYSRPAVTQCLHCQQAWDEKALPAAIRPEVQAFKKQFRAPIWHWTGVFLLVVGIVWASVASSRDDKANAAFLAAPRAGDIYTVHEKEGDPNYSLLKVVSAEGNLVELVANQYQVNNSHPIDDLNAPAKYSKESFSLTLLDLRTMQNKGQITDVDRPGK</sequence>
<keyword evidence="1" id="KW-1133">Transmembrane helix</keyword>
<evidence type="ECO:0008006" key="4">
    <source>
        <dbReference type="Google" id="ProtNLM"/>
    </source>
</evidence>
<evidence type="ECO:0000313" key="2">
    <source>
        <dbReference type="EMBL" id="TPG66708.1"/>
    </source>
</evidence>
<proteinExistence type="predicted"/>
<reference evidence="2 3" key="1">
    <citation type="journal article" date="2019" name="Environ. Microbiol.">
        <title>Species interactions and distinct microbial communities in high Arctic permafrost affected cryosols are associated with the CH4 and CO2 gas fluxes.</title>
        <authorList>
            <person name="Altshuler I."/>
            <person name="Hamel J."/>
            <person name="Turney S."/>
            <person name="Magnuson E."/>
            <person name="Levesque R."/>
            <person name="Greer C."/>
            <person name="Whyte L.G."/>
        </authorList>
    </citation>
    <scope>NUCLEOTIDE SEQUENCE [LARGE SCALE GENOMIC DNA]</scope>
    <source>
        <strain evidence="2 3">S9.2P</strain>
    </source>
</reference>
<dbReference type="EMBL" id="RCYZ01000003">
    <property type="protein sequence ID" value="TPG66708.1"/>
    <property type="molecule type" value="Genomic_DNA"/>
</dbReference>
<dbReference type="OrthoDB" id="766141at2"/>
<accession>A0A502GZQ5</accession>
<organism evidence="2 3">
    <name type="scientific">Hymenobacter nivis</name>
    <dbReference type="NCBI Taxonomy" id="1850093"/>
    <lineage>
        <taxon>Bacteria</taxon>
        <taxon>Pseudomonadati</taxon>
        <taxon>Bacteroidota</taxon>
        <taxon>Cytophagia</taxon>
        <taxon>Cytophagales</taxon>
        <taxon>Hymenobacteraceae</taxon>
        <taxon>Hymenobacter</taxon>
    </lineage>
</organism>
<keyword evidence="1" id="KW-0472">Membrane</keyword>
<evidence type="ECO:0000313" key="3">
    <source>
        <dbReference type="Proteomes" id="UP000317646"/>
    </source>
</evidence>
<name>A0A502GZQ5_9BACT</name>
<protein>
    <recommendedName>
        <fullName evidence="4">Zinc-ribbon 15 domain-containing protein</fullName>
    </recommendedName>
</protein>
<dbReference type="RefSeq" id="WP_140466349.1">
    <property type="nucleotide sequence ID" value="NZ_RCYZ01000003.1"/>
</dbReference>
<keyword evidence="3" id="KW-1185">Reference proteome</keyword>
<feature type="transmembrane region" description="Helical" evidence="1">
    <location>
        <begin position="88"/>
        <end position="106"/>
    </location>
</feature>
<evidence type="ECO:0000256" key="1">
    <source>
        <dbReference type="SAM" id="Phobius"/>
    </source>
</evidence>
<keyword evidence="1" id="KW-0812">Transmembrane</keyword>